<dbReference type="Proteomes" id="UP001056120">
    <property type="component" value="Linkage Group LG10"/>
</dbReference>
<gene>
    <name evidence="1" type="ORF">L1987_29759</name>
</gene>
<dbReference type="EMBL" id="CM042027">
    <property type="protein sequence ID" value="KAI3801649.1"/>
    <property type="molecule type" value="Genomic_DNA"/>
</dbReference>
<sequence length="212" mass="22886">MEVEDRLVDAGTNKIDDGGSTSRVDPNCQPPACSESGAQLDNGSASSGRVNEKCFGSKEKERRPMRKPAILRPKKSGPANASTSPNISNRPKKRSRIDPFNLNRFLGIAIFGDYQVEKELEEGEIRTPVLMSTAECAPNVKNLNSSVFVADYAAPCLPLSGDTEVDVPSSNHVNKEFEDTVEMGIIVGTGLGDHIELIMDSIFGEGNNAVFQ</sequence>
<name>A0ACB9I0Z2_9ASTR</name>
<evidence type="ECO:0000313" key="2">
    <source>
        <dbReference type="Proteomes" id="UP001056120"/>
    </source>
</evidence>
<reference evidence="2" key="1">
    <citation type="journal article" date="2022" name="Mol. Ecol. Resour.">
        <title>The genomes of chicory, endive, great burdock and yacon provide insights into Asteraceae palaeo-polyploidization history and plant inulin production.</title>
        <authorList>
            <person name="Fan W."/>
            <person name="Wang S."/>
            <person name="Wang H."/>
            <person name="Wang A."/>
            <person name="Jiang F."/>
            <person name="Liu H."/>
            <person name="Zhao H."/>
            <person name="Xu D."/>
            <person name="Zhang Y."/>
        </authorList>
    </citation>
    <scope>NUCLEOTIDE SEQUENCE [LARGE SCALE GENOMIC DNA]</scope>
    <source>
        <strain evidence="2">cv. Yunnan</strain>
    </source>
</reference>
<keyword evidence="2" id="KW-1185">Reference proteome</keyword>
<proteinExistence type="predicted"/>
<reference evidence="1 2" key="2">
    <citation type="journal article" date="2022" name="Mol. Ecol. Resour.">
        <title>The genomes of chicory, endive, great burdock and yacon provide insights into Asteraceae paleo-polyploidization history and plant inulin production.</title>
        <authorList>
            <person name="Fan W."/>
            <person name="Wang S."/>
            <person name="Wang H."/>
            <person name="Wang A."/>
            <person name="Jiang F."/>
            <person name="Liu H."/>
            <person name="Zhao H."/>
            <person name="Xu D."/>
            <person name="Zhang Y."/>
        </authorList>
    </citation>
    <scope>NUCLEOTIDE SEQUENCE [LARGE SCALE GENOMIC DNA]</scope>
    <source>
        <strain evidence="2">cv. Yunnan</strain>
        <tissue evidence="1">Leaves</tissue>
    </source>
</reference>
<accession>A0ACB9I0Z2</accession>
<comment type="caution">
    <text evidence="1">The sequence shown here is derived from an EMBL/GenBank/DDBJ whole genome shotgun (WGS) entry which is preliminary data.</text>
</comment>
<organism evidence="1 2">
    <name type="scientific">Smallanthus sonchifolius</name>
    <dbReference type="NCBI Taxonomy" id="185202"/>
    <lineage>
        <taxon>Eukaryota</taxon>
        <taxon>Viridiplantae</taxon>
        <taxon>Streptophyta</taxon>
        <taxon>Embryophyta</taxon>
        <taxon>Tracheophyta</taxon>
        <taxon>Spermatophyta</taxon>
        <taxon>Magnoliopsida</taxon>
        <taxon>eudicotyledons</taxon>
        <taxon>Gunneridae</taxon>
        <taxon>Pentapetalae</taxon>
        <taxon>asterids</taxon>
        <taxon>campanulids</taxon>
        <taxon>Asterales</taxon>
        <taxon>Asteraceae</taxon>
        <taxon>Asteroideae</taxon>
        <taxon>Heliantheae alliance</taxon>
        <taxon>Millerieae</taxon>
        <taxon>Smallanthus</taxon>
    </lineage>
</organism>
<protein>
    <submittedName>
        <fullName evidence="1">Uncharacterized protein</fullName>
    </submittedName>
</protein>
<evidence type="ECO:0000313" key="1">
    <source>
        <dbReference type="EMBL" id="KAI3801649.1"/>
    </source>
</evidence>